<dbReference type="AlphaFoldDB" id="A0A8H6TQ23"/>
<organism evidence="2 3">
    <name type="scientific">Mycena chlorophos</name>
    <name type="common">Agaric fungus</name>
    <name type="synonym">Agaricus chlorophos</name>
    <dbReference type="NCBI Taxonomy" id="658473"/>
    <lineage>
        <taxon>Eukaryota</taxon>
        <taxon>Fungi</taxon>
        <taxon>Dikarya</taxon>
        <taxon>Basidiomycota</taxon>
        <taxon>Agaricomycotina</taxon>
        <taxon>Agaricomycetes</taxon>
        <taxon>Agaricomycetidae</taxon>
        <taxon>Agaricales</taxon>
        <taxon>Marasmiineae</taxon>
        <taxon>Mycenaceae</taxon>
        <taxon>Mycena</taxon>
    </lineage>
</organism>
<name>A0A8H6TQ23_MYCCL</name>
<reference evidence="2" key="1">
    <citation type="submission" date="2020-05" db="EMBL/GenBank/DDBJ databases">
        <title>Mycena genomes resolve the evolution of fungal bioluminescence.</title>
        <authorList>
            <person name="Tsai I.J."/>
        </authorList>
    </citation>
    <scope>NUCLEOTIDE SEQUENCE</scope>
    <source>
        <strain evidence="2">110903Hualien_Pintung</strain>
    </source>
</reference>
<comment type="caution">
    <text evidence="2">The sequence shown here is derived from an EMBL/GenBank/DDBJ whole genome shotgun (WGS) entry which is preliminary data.</text>
</comment>
<dbReference type="Proteomes" id="UP000613580">
    <property type="component" value="Unassembled WGS sequence"/>
</dbReference>
<evidence type="ECO:0008006" key="4">
    <source>
        <dbReference type="Google" id="ProtNLM"/>
    </source>
</evidence>
<sequence length="585" mass="62470">MDTSSPPPHSGSQERRPATPPSPRGECRQDLPQPRSAAPSTPEPRRFIPPYSPSATGATTGADSPRSEFDTPSPTLEQLATTPIEKTKISPMYIFDKTPSWLTPTREEVEARASEISRVLSAGALFPLMGLLSLEQSRSPSPAELGVGALEPLPSRSLADMEVDSEGCGGAPATHVPLSSSASLAVLGAAFEYRAKPAAPSPNVGDTRAAAALRLPPVGPRITLQSLSAANVAIRTFLFLFGKVRPVSFRTGDGDLCGSNCPWICLTDFLDASEESKPADVAAQAMVGLLEAIGVTEEQFPDASIVVSKLLDALEQAVCRSAHLPGEALRSFFIPTLRWVGLCGHVFGKAVGNHQDLHQLMDGIFIRVDPRSQTVQSAMEGRGQEPADCGRETCETAFSVPRPKLLVPSRFFVVKIVRKLSGANGASAATLVADQVDIREERYRLMAVTNVEAGTERWSADVKSDDGTWVTFDDAQGRERVLSTSESYPGRWSSTAQLLWYERMEQPRAERAGVVASSAALPAEDGGEDEEGHSMENLEPAGNAAETDSDVSRGDTSEDSDGDEEDSDEIGSEDSWSDVSSDSSN</sequence>
<feature type="compositionally biased region" description="Polar residues" evidence="1">
    <location>
        <begin position="53"/>
        <end position="62"/>
    </location>
</feature>
<gene>
    <name evidence="2" type="ORF">HMN09_00158500</name>
</gene>
<accession>A0A8H6TQ23</accession>
<protein>
    <recommendedName>
        <fullName evidence="4">USP domain-containing protein</fullName>
    </recommendedName>
</protein>
<feature type="compositionally biased region" description="Acidic residues" evidence="1">
    <location>
        <begin position="557"/>
        <end position="576"/>
    </location>
</feature>
<evidence type="ECO:0000313" key="3">
    <source>
        <dbReference type="Proteomes" id="UP000613580"/>
    </source>
</evidence>
<feature type="region of interest" description="Disordered" evidence="1">
    <location>
        <begin position="1"/>
        <end position="84"/>
    </location>
</feature>
<evidence type="ECO:0000256" key="1">
    <source>
        <dbReference type="SAM" id="MobiDB-lite"/>
    </source>
</evidence>
<dbReference type="EMBL" id="JACAZE010000002">
    <property type="protein sequence ID" value="KAF7320727.1"/>
    <property type="molecule type" value="Genomic_DNA"/>
</dbReference>
<feature type="compositionally biased region" description="Polar residues" evidence="1">
    <location>
        <begin position="70"/>
        <end position="81"/>
    </location>
</feature>
<keyword evidence="3" id="KW-1185">Reference proteome</keyword>
<proteinExistence type="predicted"/>
<feature type="region of interest" description="Disordered" evidence="1">
    <location>
        <begin position="511"/>
        <end position="585"/>
    </location>
</feature>
<evidence type="ECO:0000313" key="2">
    <source>
        <dbReference type="EMBL" id="KAF7320727.1"/>
    </source>
</evidence>